<dbReference type="AlphaFoldDB" id="A0A428RW22"/>
<dbReference type="Proteomes" id="UP000288429">
    <property type="component" value="Unassembled WGS sequence"/>
</dbReference>
<evidence type="ECO:0000313" key="4">
    <source>
        <dbReference type="EMBL" id="RSL81726.1"/>
    </source>
</evidence>
<dbReference type="Gene3D" id="3.40.50.300">
    <property type="entry name" value="P-loop containing nucleotide triphosphate hydrolases"/>
    <property type="match status" value="1"/>
</dbReference>
<protein>
    <submittedName>
        <fullName evidence="4">Uncharacterized protein</fullName>
    </submittedName>
</protein>
<organism evidence="4 5">
    <name type="scientific">Fusarium ambrosium</name>
    <dbReference type="NCBI Taxonomy" id="131363"/>
    <lineage>
        <taxon>Eukaryota</taxon>
        <taxon>Fungi</taxon>
        <taxon>Dikarya</taxon>
        <taxon>Ascomycota</taxon>
        <taxon>Pezizomycotina</taxon>
        <taxon>Sordariomycetes</taxon>
        <taxon>Hypocreomycetidae</taxon>
        <taxon>Hypocreales</taxon>
        <taxon>Nectriaceae</taxon>
        <taxon>Fusarium</taxon>
        <taxon>Fusarium solani species complex</taxon>
    </lineage>
</organism>
<dbReference type="EMBL" id="NIZV01000737">
    <property type="protein sequence ID" value="RSL81726.1"/>
    <property type="molecule type" value="Genomic_DNA"/>
</dbReference>
<name>A0A428RW22_9HYPO</name>
<evidence type="ECO:0000259" key="3">
    <source>
        <dbReference type="Pfam" id="PF25053"/>
    </source>
</evidence>
<evidence type="ECO:0000256" key="1">
    <source>
        <dbReference type="ARBA" id="ARBA00022737"/>
    </source>
</evidence>
<dbReference type="Pfam" id="PF24883">
    <property type="entry name" value="NPHP3_N"/>
    <property type="match status" value="1"/>
</dbReference>
<dbReference type="PANTHER" id="PTHR10039:SF5">
    <property type="entry name" value="NACHT DOMAIN-CONTAINING PROTEIN"/>
    <property type="match status" value="1"/>
</dbReference>
<sequence length="982" mass="109774">MADPLTALGTASAIITFLEFSWKLLANTRAVYQSATGENDENMLLALVAKDVKTLGDAVIASPAAGNDMEDLVRTSQGIAEDLLKALDKLKVKGDKTVWKSVTVALKDVWGKSKVEDFSRRLAKLQVQVASHIQLSLLNGVSDVSRALRDLEDTHWKLRFDTRTELQALRDDILSATAKVVPDESESESCVKRQLKISKNDEVFSQPLVGTFATSLHGFSGSMTQLLDVGRSTAVLHGVMKSLHFTSLKTRQSKISEAHAATFAWIFHGSLRDSTHQVTFVDFLEGRGELFWVQGKPGSGKSTLMKFLSSHHDTYSHLRRWAGSRKLLVASCFFWYAGSRLQKSQEGLFRSLLFEMLRQCPEIAPQVYHLRTELEGYDGHDWSWTCADLLYTCRKLIEHFADIAFCFFIDGLDEYDEDGMAPVDLIETLGQFASFPNVRLCVSSRPWPVFTDAFNKYPNLRLEDLTRKDILNYVTDHFDKSVPFQRAKDTDPSYPALPKRICSQAQGVFLWVYLVVRDLLDGLTHGETLQTLLGRLEAFPKDLTEFFQHMIDTIQPVYLQQTARTLDVTMSTQQALPMIVYSFLDEVESDPSFALQQNCGPMPVAQVALREDLVRRRLSGRCKGLLEITADEDMPSGYFNLKVDVIHRTVFEFLQTSASVQSLVKTHAVDPSTPLLLCRALIAAINRAPLITGATLISELFENLLSYAAEAEQNTTHRDEIVRLLDCAQDTFHRGNATWKWGMVDSYFLGLACEMGVSCYADVGLSKAQAQHWINGSEKPLLDYVLTCRAGIQVDIIGTLLRAGADPNARIRGSTVWGYFMGLVDREESFRDQPGILDAIKLLIANGADLEAQATSPFVSWPPEGPGDGEGGIRRAPALRNMGGLNLATRAAQRKANDVIKDHFAEEAETWKISCWRSGFRSMRNAIACQNVKYKSVSHTENLEEGPNEFMFSTLFNISSIETALFLEALHGLYDAFRLEVE</sequence>
<comment type="caution">
    <text evidence="4">The sequence shown here is derived from an EMBL/GenBank/DDBJ whole genome shotgun (WGS) entry which is preliminary data.</text>
</comment>
<accession>A0A428RW22</accession>
<feature type="domain" description="Nephrocystin 3-like N-terminal" evidence="2">
    <location>
        <begin position="277"/>
        <end position="445"/>
    </location>
</feature>
<dbReference type="PANTHER" id="PTHR10039">
    <property type="entry name" value="AMELOGENIN"/>
    <property type="match status" value="1"/>
</dbReference>
<feature type="domain" description="DUF7791" evidence="3">
    <location>
        <begin position="554"/>
        <end position="689"/>
    </location>
</feature>
<dbReference type="InterPro" id="IPR027417">
    <property type="entry name" value="P-loop_NTPase"/>
</dbReference>
<dbReference type="Pfam" id="PF25053">
    <property type="entry name" value="DUF7791"/>
    <property type="match status" value="1"/>
</dbReference>
<keyword evidence="5" id="KW-1185">Reference proteome</keyword>
<proteinExistence type="predicted"/>
<dbReference type="InterPro" id="IPR056884">
    <property type="entry name" value="NPHP3-like_N"/>
</dbReference>
<reference evidence="4 5" key="1">
    <citation type="submission" date="2017-06" db="EMBL/GenBank/DDBJ databases">
        <title>Cmopartive genomic analysis of Ambrosia Fusariam Clade fungi.</title>
        <authorList>
            <person name="Stajich J.E."/>
            <person name="Carrillo J."/>
            <person name="Kijimoto T."/>
            <person name="Eskalen A."/>
            <person name="O'Donnell K."/>
            <person name="Kasson M."/>
        </authorList>
    </citation>
    <scope>NUCLEOTIDE SEQUENCE [LARGE SCALE GENOMIC DNA]</scope>
    <source>
        <strain evidence="4 5">NRRL 20438</strain>
    </source>
</reference>
<gene>
    <name evidence="4" type="ORF">CDV31_017005</name>
</gene>
<evidence type="ECO:0000313" key="5">
    <source>
        <dbReference type="Proteomes" id="UP000288429"/>
    </source>
</evidence>
<evidence type="ECO:0000259" key="2">
    <source>
        <dbReference type="Pfam" id="PF24883"/>
    </source>
</evidence>
<keyword evidence="1" id="KW-0677">Repeat</keyword>
<dbReference type="SUPFAM" id="SSF52540">
    <property type="entry name" value="P-loop containing nucleoside triphosphate hydrolases"/>
    <property type="match status" value="1"/>
</dbReference>
<dbReference type="InterPro" id="IPR056693">
    <property type="entry name" value="DUF7791"/>
</dbReference>